<dbReference type="eggNOG" id="COG4409">
    <property type="taxonomic scope" value="Bacteria"/>
</dbReference>
<gene>
    <name evidence="1" type="ORF">C900_01850</name>
</gene>
<dbReference type="STRING" id="1237149.C900_01850"/>
<keyword evidence="2" id="KW-1185">Reference proteome</keyword>
<protein>
    <submittedName>
        <fullName evidence="1">Neuraminidase (Sialidase)</fullName>
    </submittedName>
</protein>
<sequence>MISLLALLNAQAQFKNIVLDTQDSVTRAPAEPSVAINLKNKDNIVAASILDKVYVTKDGGKTWTKTRLTSSMGVWGDPVVISDKKGNFYYFHLSDPTGKNWQSEEILDRIVCQKSTDGGESWSDGASIGYNHPKDQDKEWAVVDPNSGTIYTAWTQFDNYGSKDPDCKSNILFSESSNGLKWSAPIRLNQFSGDCVDDDKTVEGAIPAVGPNGQLYVAWSYDEKIYLDRSLNKGKNWLSRDIEIASQPGGWSIDIPGINRSNGMPVLICDNSESQYRGALYLNWSDQRNGPDDTDIWFIKSYNHGDTWSAPVRVNDDEKGKHQFLSWMAIDNATGVIYILYYDRRAYDDLNTDVYLAWSTDGGSSFHNKKISETPFAPDAEYFFGDYTNIAAHEGRIVPVWTRMDDGKTSIITAVIDQEELTGIPYKQRKRKKK</sequence>
<organism evidence="1 2">
    <name type="scientific">Fulvivirga imtechensis AK7</name>
    <dbReference type="NCBI Taxonomy" id="1237149"/>
    <lineage>
        <taxon>Bacteria</taxon>
        <taxon>Pseudomonadati</taxon>
        <taxon>Bacteroidota</taxon>
        <taxon>Cytophagia</taxon>
        <taxon>Cytophagales</taxon>
        <taxon>Fulvivirgaceae</taxon>
        <taxon>Fulvivirga</taxon>
    </lineage>
</organism>
<dbReference type="Proteomes" id="UP000011135">
    <property type="component" value="Unassembled WGS sequence"/>
</dbReference>
<comment type="caution">
    <text evidence="1">The sequence shown here is derived from an EMBL/GenBank/DDBJ whole genome shotgun (WGS) entry which is preliminary data.</text>
</comment>
<proteinExistence type="predicted"/>
<dbReference type="InterPro" id="IPR036278">
    <property type="entry name" value="Sialidase_sf"/>
</dbReference>
<accession>L8JV75</accession>
<name>L8JV75_9BACT</name>
<evidence type="ECO:0000313" key="1">
    <source>
        <dbReference type="EMBL" id="ELR72108.1"/>
    </source>
</evidence>
<dbReference type="CDD" id="cd15482">
    <property type="entry name" value="Sialidase_non-viral"/>
    <property type="match status" value="2"/>
</dbReference>
<reference evidence="1 2" key="1">
    <citation type="submission" date="2012-12" db="EMBL/GenBank/DDBJ databases">
        <title>Genome assembly of Fulvivirga imtechensis AK7.</title>
        <authorList>
            <person name="Nupur N."/>
            <person name="Khatri I."/>
            <person name="Kumar R."/>
            <person name="Subramanian S."/>
            <person name="Pinnaka A."/>
        </authorList>
    </citation>
    <scope>NUCLEOTIDE SEQUENCE [LARGE SCALE GENOMIC DNA]</scope>
    <source>
        <strain evidence="1 2">AK7</strain>
    </source>
</reference>
<dbReference type="Gene3D" id="2.120.10.10">
    <property type="match status" value="2"/>
</dbReference>
<evidence type="ECO:0000313" key="2">
    <source>
        <dbReference type="Proteomes" id="UP000011135"/>
    </source>
</evidence>
<dbReference type="EMBL" id="AMZN01000027">
    <property type="protein sequence ID" value="ELR72108.1"/>
    <property type="molecule type" value="Genomic_DNA"/>
</dbReference>
<dbReference type="SUPFAM" id="SSF50939">
    <property type="entry name" value="Sialidases"/>
    <property type="match status" value="1"/>
</dbReference>
<dbReference type="AlphaFoldDB" id="L8JV75"/>